<feature type="coiled-coil region" evidence="1">
    <location>
        <begin position="36"/>
        <end position="74"/>
    </location>
</feature>
<dbReference type="Gene3D" id="1.20.5.170">
    <property type="match status" value="1"/>
</dbReference>
<dbReference type="RefSeq" id="WP_103933532.1">
    <property type="nucleotide sequence ID" value="NZ_FNVA01000004.1"/>
</dbReference>
<reference evidence="3 4" key="1">
    <citation type="submission" date="2016-10" db="EMBL/GenBank/DDBJ databases">
        <authorList>
            <person name="de Groot N.N."/>
        </authorList>
    </citation>
    <scope>NUCLEOTIDE SEQUENCE [LARGE SCALE GENOMIC DNA]</scope>
    <source>
        <strain evidence="3 4">DSM 22489</strain>
    </source>
</reference>
<keyword evidence="2" id="KW-0812">Transmembrane</keyword>
<sequence length="284" mass="30390">MSETDHEYVVQSKAPGWLIGVSAAALIAALGSLAWAFGLQNHLTQAEKNLAAANQQNTALADKIEDTNERLKAQGEALGQSVGLTQKQLEERSAELVAAQRTATRTAAETAALRKEEAATAKQVGDVQTDVASVKTDVGGVKTDVASTQADLAATKTQLTSVRGDMGMMSGLIATNHDELSELKRRGERNYYEFTLHKGQAAANVGTIKVALKKVDPKRSKFTLALSADDKEIEKKDKNLDEPIQFYSGKSPALFEIVVNNVSKNEVSGYLSTPKNVPGPIQVP</sequence>
<dbReference type="OrthoDB" id="128618at2"/>
<evidence type="ECO:0000313" key="3">
    <source>
        <dbReference type="EMBL" id="SEG35716.1"/>
    </source>
</evidence>
<proteinExistence type="predicted"/>
<evidence type="ECO:0000256" key="1">
    <source>
        <dbReference type="SAM" id="Coils"/>
    </source>
</evidence>
<feature type="transmembrane region" description="Helical" evidence="2">
    <location>
        <begin position="17"/>
        <end position="39"/>
    </location>
</feature>
<keyword evidence="2" id="KW-0472">Membrane</keyword>
<evidence type="ECO:0000256" key="2">
    <source>
        <dbReference type="SAM" id="Phobius"/>
    </source>
</evidence>
<gene>
    <name evidence="3" type="ORF">SAMN05421819_2655</name>
</gene>
<accession>A0A1H5ZJY6</accession>
<dbReference type="AlphaFoldDB" id="A0A1H5ZJY6"/>
<keyword evidence="4" id="KW-1185">Reference proteome</keyword>
<dbReference type="Proteomes" id="UP000236728">
    <property type="component" value="Unassembled WGS sequence"/>
</dbReference>
<protein>
    <recommendedName>
        <fullName evidence="5">Chromosome partition protein Smc</fullName>
    </recommendedName>
</protein>
<name>A0A1H5ZJY6_9BACT</name>
<keyword evidence="1" id="KW-0175">Coiled coil</keyword>
<dbReference type="EMBL" id="FNVA01000004">
    <property type="protein sequence ID" value="SEG35716.1"/>
    <property type="molecule type" value="Genomic_DNA"/>
</dbReference>
<organism evidence="3 4">
    <name type="scientific">Bryocella elongata</name>
    <dbReference type="NCBI Taxonomy" id="863522"/>
    <lineage>
        <taxon>Bacteria</taxon>
        <taxon>Pseudomonadati</taxon>
        <taxon>Acidobacteriota</taxon>
        <taxon>Terriglobia</taxon>
        <taxon>Terriglobales</taxon>
        <taxon>Acidobacteriaceae</taxon>
        <taxon>Bryocella</taxon>
    </lineage>
</organism>
<keyword evidence="2" id="KW-1133">Transmembrane helix</keyword>
<evidence type="ECO:0000313" key="4">
    <source>
        <dbReference type="Proteomes" id="UP000236728"/>
    </source>
</evidence>
<evidence type="ECO:0008006" key="5">
    <source>
        <dbReference type="Google" id="ProtNLM"/>
    </source>
</evidence>